<evidence type="ECO:0000313" key="3">
    <source>
        <dbReference type="Proteomes" id="UP000247702"/>
    </source>
</evidence>
<accession>A0A2Z6SGT1</accession>
<sequence length="136" mass="15645">MGCSTSGLEHPQILSAIQKFNHVPSCNYNDWNNATIMKNHLRNISREESQLTVFSGKNCRCTEITPNFIKNLFPEVQMQFWTKNIDPTADEETLEKLHRMELLYLPSTNQNINSKNKFWSSFASSLNANPKGIDYS</sequence>
<dbReference type="EMBL" id="BLAL01000215">
    <property type="protein sequence ID" value="GES92493.1"/>
    <property type="molecule type" value="Genomic_DNA"/>
</dbReference>
<reference evidence="2" key="2">
    <citation type="submission" date="2019-10" db="EMBL/GenBank/DDBJ databases">
        <title>Conservation and host-specific expression of non-tandemly repeated heterogenous ribosome RNA gene in arbuscular mycorrhizal fungi.</title>
        <authorList>
            <person name="Maeda T."/>
            <person name="Kobayashi Y."/>
            <person name="Nakagawa T."/>
            <person name="Ezawa T."/>
            <person name="Yamaguchi K."/>
            <person name="Bino T."/>
            <person name="Nishimoto Y."/>
            <person name="Shigenobu S."/>
            <person name="Kawaguchi M."/>
        </authorList>
    </citation>
    <scope>NUCLEOTIDE SEQUENCE</scope>
    <source>
        <strain evidence="2">HR1</strain>
    </source>
</reference>
<gene>
    <name evidence="2" type="ORF">RCL2_001927000</name>
    <name evidence="1" type="ORF">RclHR1_00590033</name>
</gene>
<protein>
    <submittedName>
        <fullName evidence="1">Uncharacterized protein</fullName>
    </submittedName>
</protein>
<proteinExistence type="predicted"/>
<dbReference type="Proteomes" id="UP000615446">
    <property type="component" value="Unassembled WGS sequence"/>
</dbReference>
<organism evidence="1 3">
    <name type="scientific">Rhizophagus clarus</name>
    <dbReference type="NCBI Taxonomy" id="94130"/>
    <lineage>
        <taxon>Eukaryota</taxon>
        <taxon>Fungi</taxon>
        <taxon>Fungi incertae sedis</taxon>
        <taxon>Mucoromycota</taxon>
        <taxon>Glomeromycotina</taxon>
        <taxon>Glomeromycetes</taxon>
        <taxon>Glomerales</taxon>
        <taxon>Glomeraceae</taxon>
        <taxon>Rhizophagus</taxon>
    </lineage>
</organism>
<dbReference type="EMBL" id="BEXD01003970">
    <property type="protein sequence ID" value="GBC04847.1"/>
    <property type="molecule type" value="Genomic_DNA"/>
</dbReference>
<name>A0A2Z6SGT1_9GLOM</name>
<reference evidence="1 3" key="1">
    <citation type="submission" date="2017-11" db="EMBL/GenBank/DDBJ databases">
        <title>The genome of Rhizophagus clarus HR1 reveals common genetic basis of auxotrophy among arbuscular mycorrhizal fungi.</title>
        <authorList>
            <person name="Kobayashi Y."/>
        </authorList>
    </citation>
    <scope>NUCLEOTIDE SEQUENCE [LARGE SCALE GENOMIC DNA]</scope>
    <source>
        <strain evidence="1 3">HR1</strain>
    </source>
</reference>
<dbReference type="Proteomes" id="UP000247702">
    <property type="component" value="Unassembled WGS sequence"/>
</dbReference>
<dbReference type="OrthoDB" id="10511512at2759"/>
<evidence type="ECO:0000313" key="2">
    <source>
        <dbReference type="EMBL" id="GES92493.1"/>
    </source>
</evidence>
<evidence type="ECO:0000313" key="1">
    <source>
        <dbReference type="EMBL" id="GBC04847.1"/>
    </source>
</evidence>
<comment type="caution">
    <text evidence="1">The sequence shown here is derived from an EMBL/GenBank/DDBJ whole genome shotgun (WGS) entry which is preliminary data.</text>
</comment>
<keyword evidence="3" id="KW-1185">Reference proteome</keyword>
<dbReference type="AlphaFoldDB" id="A0A2Z6SGT1"/>